<evidence type="ECO:0000256" key="1">
    <source>
        <dbReference type="SAM" id="Phobius"/>
    </source>
</evidence>
<dbReference type="KEGG" id="sinu:IMZ28_02810"/>
<keyword evidence="1" id="KW-0472">Membrane</keyword>
<organism evidence="2 3">
    <name type="scientific">Sulfurovum indicum</name>
    <dbReference type="NCBI Taxonomy" id="2779528"/>
    <lineage>
        <taxon>Bacteria</taxon>
        <taxon>Pseudomonadati</taxon>
        <taxon>Campylobacterota</taxon>
        <taxon>Epsilonproteobacteria</taxon>
        <taxon>Campylobacterales</taxon>
        <taxon>Sulfurovaceae</taxon>
        <taxon>Sulfurovum</taxon>
    </lineage>
</organism>
<feature type="transmembrane region" description="Helical" evidence="1">
    <location>
        <begin position="126"/>
        <end position="145"/>
    </location>
</feature>
<feature type="transmembrane region" description="Helical" evidence="1">
    <location>
        <begin position="12"/>
        <end position="30"/>
    </location>
</feature>
<accession>A0A7M1S5I7</accession>
<keyword evidence="3" id="KW-1185">Reference proteome</keyword>
<sequence>MKKYPLYRLPIGYMLLYTLLILASGVWLFLLGQGLGENGSIVQTLNSLVSAPVQKSLYQFVEIATPHLFAMGTLIFVTAHFMLFSTKISQKFSLKVAMLLFTAALLDIAAYLLISTGLVVSGWVKIVALVLFVFLFLLLLGMVAFSL</sequence>
<dbReference type="RefSeq" id="WP_197549200.1">
    <property type="nucleotide sequence ID" value="NZ_CP063164.1"/>
</dbReference>
<dbReference type="EMBL" id="CP063164">
    <property type="protein sequence ID" value="QOR62424.1"/>
    <property type="molecule type" value="Genomic_DNA"/>
</dbReference>
<keyword evidence="1" id="KW-0812">Transmembrane</keyword>
<evidence type="ECO:0000313" key="3">
    <source>
        <dbReference type="Proteomes" id="UP000595074"/>
    </source>
</evidence>
<feature type="transmembrane region" description="Helical" evidence="1">
    <location>
        <begin position="63"/>
        <end position="84"/>
    </location>
</feature>
<reference evidence="2 3" key="1">
    <citation type="submission" date="2020-10" db="EMBL/GenBank/DDBJ databases">
        <title>The genome of sulfurovum sp.</title>
        <authorList>
            <person name="Xie S."/>
            <person name="Shao Z."/>
            <person name="Jiang L."/>
        </authorList>
    </citation>
    <scope>NUCLEOTIDE SEQUENCE [LARGE SCALE GENOMIC DNA]</scope>
    <source>
        <strain evidence="2 3">ST-419</strain>
    </source>
</reference>
<dbReference type="AlphaFoldDB" id="A0A7M1S5I7"/>
<protein>
    <submittedName>
        <fullName evidence="2">Uncharacterized protein</fullName>
    </submittedName>
</protein>
<keyword evidence="1" id="KW-1133">Transmembrane helix</keyword>
<proteinExistence type="predicted"/>
<name>A0A7M1S5I7_9BACT</name>
<feature type="transmembrane region" description="Helical" evidence="1">
    <location>
        <begin position="96"/>
        <end position="114"/>
    </location>
</feature>
<gene>
    <name evidence="2" type="ORF">IMZ28_02810</name>
</gene>
<dbReference type="Proteomes" id="UP000595074">
    <property type="component" value="Chromosome"/>
</dbReference>
<evidence type="ECO:0000313" key="2">
    <source>
        <dbReference type="EMBL" id="QOR62424.1"/>
    </source>
</evidence>